<protein>
    <submittedName>
        <fullName evidence="4">Response regulator transcription factor</fullName>
    </submittedName>
</protein>
<feature type="modified residue" description="4-aspartylphosphate" evidence="1">
    <location>
        <position position="56"/>
    </location>
</feature>
<organism evidence="4 5">
    <name type="scientific">Taishania pollutisoli</name>
    <dbReference type="NCBI Taxonomy" id="2766479"/>
    <lineage>
        <taxon>Bacteria</taxon>
        <taxon>Pseudomonadati</taxon>
        <taxon>Bacteroidota</taxon>
        <taxon>Flavobacteriia</taxon>
        <taxon>Flavobacteriales</taxon>
        <taxon>Crocinitomicaceae</taxon>
        <taxon>Taishania</taxon>
    </lineage>
</organism>
<dbReference type="Proteomes" id="UP000652681">
    <property type="component" value="Unassembled WGS sequence"/>
</dbReference>
<accession>A0A8J6PA10</accession>
<evidence type="ECO:0000259" key="2">
    <source>
        <dbReference type="PROSITE" id="PS50110"/>
    </source>
</evidence>
<dbReference type="InterPro" id="IPR046947">
    <property type="entry name" value="LytR-like"/>
</dbReference>
<dbReference type="InterPro" id="IPR001789">
    <property type="entry name" value="Sig_transdc_resp-reg_receiver"/>
</dbReference>
<keyword evidence="1" id="KW-0597">Phosphoprotein</keyword>
<dbReference type="SMART" id="SM00850">
    <property type="entry name" value="LytTR"/>
    <property type="match status" value="1"/>
</dbReference>
<dbReference type="EMBL" id="JACVEL010000001">
    <property type="protein sequence ID" value="MBC9811443.1"/>
    <property type="molecule type" value="Genomic_DNA"/>
</dbReference>
<dbReference type="Pfam" id="PF00072">
    <property type="entry name" value="Response_reg"/>
    <property type="match status" value="1"/>
</dbReference>
<comment type="caution">
    <text evidence="4">The sequence shown here is derived from an EMBL/GenBank/DDBJ whole genome shotgun (WGS) entry which is preliminary data.</text>
</comment>
<dbReference type="InterPro" id="IPR007492">
    <property type="entry name" value="LytTR_DNA-bd_dom"/>
</dbReference>
<dbReference type="Gene3D" id="2.40.50.1020">
    <property type="entry name" value="LytTr DNA-binding domain"/>
    <property type="match status" value="1"/>
</dbReference>
<dbReference type="GO" id="GO:0003677">
    <property type="term" value="F:DNA binding"/>
    <property type="evidence" value="ECO:0007669"/>
    <property type="project" value="InterPro"/>
</dbReference>
<dbReference type="RefSeq" id="WP_216713463.1">
    <property type="nucleotide sequence ID" value="NZ_JACVEL010000001.1"/>
</dbReference>
<reference evidence="4" key="1">
    <citation type="submission" date="2020-09" db="EMBL/GenBank/DDBJ databases">
        <title>Taishania pollutisoli gen. nov., sp. nov., Isolated from Tetrabromobisphenol A-Contaminated Soil.</title>
        <authorList>
            <person name="Chen Q."/>
        </authorList>
    </citation>
    <scope>NUCLEOTIDE SEQUENCE</scope>
    <source>
        <strain evidence="4">CZZ-1</strain>
    </source>
</reference>
<feature type="domain" description="Response regulatory" evidence="2">
    <location>
        <begin position="3"/>
        <end position="117"/>
    </location>
</feature>
<evidence type="ECO:0000313" key="4">
    <source>
        <dbReference type="EMBL" id="MBC9811443.1"/>
    </source>
</evidence>
<dbReference type="PANTHER" id="PTHR37299">
    <property type="entry name" value="TRANSCRIPTIONAL REGULATOR-RELATED"/>
    <property type="match status" value="1"/>
</dbReference>
<feature type="domain" description="HTH LytTR-type" evidence="3">
    <location>
        <begin position="146"/>
        <end position="250"/>
    </location>
</feature>
<evidence type="ECO:0000256" key="1">
    <source>
        <dbReference type="PROSITE-ProRule" id="PRU00169"/>
    </source>
</evidence>
<proteinExistence type="predicted"/>
<sequence length="253" mass="29345">MLRAFLIDDETDSIEVMISLLTSYFRDEVTVVGTATSAQEAFETVPQIKPDVIFLDIQMPGENGFAFLKKMTVIDFEVIFVTSHDEFALKAIKFSALDYLLKPVIINDLKQAIDKAKRVVDQKVFRHSQVLNLIANIESNEDSQKIAVHYGDEVRFLKLIDIIYFEAHGRYTTIYPISGEKYIVANHLKMLEETLEELALFVRVNKSCLVNIEYITAYSKKEPYYLRLNNGKEFDISRRKRQEVMDKLKERKI</sequence>
<keyword evidence="5" id="KW-1185">Reference proteome</keyword>
<dbReference type="Pfam" id="PF04397">
    <property type="entry name" value="LytTR"/>
    <property type="match status" value="1"/>
</dbReference>
<gene>
    <name evidence="4" type="ORF">H9Y05_03040</name>
</gene>
<dbReference type="SUPFAM" id="SSF52172">
    <property type="entry name" value="CheY-like"/>
    <property type="match status" value="1"/>
</dbReference>
<dbReference type="InterPro" id="IPR011006">
    <property type="entry name" value="CheY-like_superfamily"/>
</dbReference>
<dbReference type="PANTHER" id="PTHR37299:SF1">
    <property type="entry name" value="STAGE 0 SPORULATION PROTEIN A HOMOLOG"/>
    <property type="match status" value="1"/>
</dbReference>
<dbReference type="PROSITE" id="PS50110">
    <property type="entry name" value="RESPONSE_REGULATORY"/>
    <property type="match status" value="1"/>
</dbReference>
<evidence type="ECO:0000313" key="5">
    <source>
        <dbReference type="Proteomes" id="UP000652681"/>
    </source>
</evidence>
<dbReference type="PROSITE" id="PS50930">
    <property type="entry name" value="HTH_LYTTR"/>
    <property type="match status" value="1"/>
</dbReference>
<evidence type="ECO:0000259" key="3">
    <source>
        <dbReference type="PROSITE" id="PS50930"/>
    </source>
</evidence>
<dbReference type="Gene3D" id="3.40.50.2300">
    <property type="match status" value="1"/>
</dbReference>
<name>A0A8J6PA10_9FLAO</name>
<dbReference type="AlphaFoldDB" id="A0A8J6PA10"/>
<dbReference type="GO" id="GO:0000156">
    <property type="term" value="F:phosphorelay response regulator activity"/>
    <property type="evidence" value="ECO:0007669"/>
    <property type="project" value="InterPro"/>
</dbReference>
<dbReference type="SMART" id="SM00448">
    <property type="entry name" value="REC"/>
    <property type="match status" value="1"/>
</dbReference>